<protein>
    <submittedName>
        <fullName evidence="12">Molybdate transport system ATP-binding protein</fullName>
    </submittedName>
</protein>
<keyword evidence="13" id="KW-1185">Reference proteome</keyword>
<name>A0A1H6GNA8_MAGFU</name>
<evidence type="ECO:0000256" key="2">
    <source>
        <dbReference type="ARBA" id="ARBA00022475"/>
    </source>
</evidence>
<dbReference type="InterPro" id="IPR017871">
    <property type="entry name" value="ABC_transporter-like_CS"/>
</dbReference>
<dbReference type="RefSeq" id="WP_074765026.1">
    <property type="nucleotide sequence ID" value="NZ_FNWO01000001.1"/>
</dbReference>
<dbReference type="SMART" id="SM00382">
    <property type="entry name" value="AAA"/>
    <property type="match status" value="1"/>
</dbReference>
<dbReference type="Gene3D" id="3.40.50.300">
    <property type="entry name" value="P-loop containing nucleotide triphosphate hydrolases"/>
    <property type="match status" value="1"/>
</dbReference>
<evidence type="ECO:0000256" key="4">
    <source>
        <dbReference type="ARBA" id="ARBA00022519"/>
    </source>
</evidence>
<dbReference type="InterPro" id="IPR011868">
    <property type="entry name" value="ModC_ABC_ATP-bd"/>
</dbReference>
<dbReference type="InterPro" id="IPR050334">
    <property type="entry name" value="Molybdenum_import_ModC"/>
</dbReference>
<evidence type="ECO:0000313" key="12">
    <source>
        <dbReference type="EMBL" id="SEH24887.1"/>
    </source>
</evidence>
<dbReference type="GO" id="GO:0140359">
    <property type="term" value="F:ABC-type transporter activity"/>
    <property type="evidence" value="ECO:0007669"/>
    <property type="project" value="InterPro"/>
</dbReference>
<gene>
    <name evidence="12" type="ORF">SAMN04244559_00089</name>
</gene>
<dbReference type="PANTHER" id="PTHR43514:SF4">
    <property type="entry name" value="ABC TRANSPORTER I FAMILY MEMBER 10"/>
    <property type="match status" value="1"/>
</dbReference>
<proteinExistence type="predicted"/>
<dbReference type="EMBL" id="FNWO01000001">
    <property type="protein sequence ID" value="SEH24887.1"/>
    <property type="molecule type" value="Genomic_DNA"/>
</dbReference>
<evidence type="ECO:0000259" key="10">
    <source>
        <dbReference type="PROSITE" id="PS50893"/>
    </source>
</evidence>
<evidence type="ECO:0000256" key="6">
    <source>
        <dbReference type="ARBA" id="ARBA00022840"/>
    </source>
</evidence>
<dbReference type="SUPFAM" id="SSF50331">
    <property type="entry name" value="MOP-like"/>
    <property type="match status" value="1"/>
</dbReference>
<evidence type="ECO:0000256" key="8">
    <source>
        <dbReference type="ARBA" id="ARBA00023136"/>
    </source>
</evidence>
<dbReference type="GO" id="GO:0005524">
    <property type="term" value="F:ATP binding"/>
    <property type="evidence" value="ECO:0007669"/>
    <property type="project" value="UniProtKB-KW"/>
</dbReference>
<dbReference type="SUPFAM" id="SSF52540">
    <property type="entry name" value="P-loop containing nucleoside triphosphate hydrolases"/>
    <property type="match status" value="1"/>
</dbReference>
<dbReference type="GO" id="GO:0016887">
    <property type="term" value="F:ATP hydrolysis activity"/>
    <property type="evidence" value="ECO:0007669"/>
    <property type="project" value="InterPro"/>
</dbReference>
<dbReference type="Gene3D" id="2.40.50.100">
    <property type="match status" value="1"/>
</dbReference>
<evidence type="ECO:0000313" key="13">
    <source>
        <dbReference type="Proteomes" id="UP000182983"/>
    </source>
</evidence>
<dbReference type="PROSITE" id="PS51866">
    <property type="entry name" value="MOP"/>
    <property type="match status" value="1"/>
</dbReference>
<dbReference type="InterPro" id="IPR003439">
    <property type="entry name" value="ABC_transporter-like_ATP-bd"/>
</dbReference>
<evidence type="ECO:0000256" key="7">
    <source>
        <dbReference type="ARBA" id="ARBA00022967"/>
    </source>
</evidence>
<evidence type="ECO:0000256" key="1">
    <source>
        <dbReference type="ARBA" id="ARBA00022448"/>
    </source>
</evidence>
<dbReference type="Pfam" id="PF03459">
    <property type="entry name" value="TOBE"/>
    <property type="match status" value="1"/>
</dbReference>
<dbReference type="GO" id="GO:0015098">
    <property type="term" value="F:molybdate ion transmembrane transporter activity"/>
    <property type="evidence" value="ECO:0007669"/>
    <property type="project" value="InterPro"/>
</dbReference>
<keyword evidence="3 9" id="KW-0500">Molybdenum</keyword>
<dbReference type="PROSITE" id="PS00211">
    <property type="entry name" value="ABC_TRANSPORTER_1"/>
    <property type="match status" value="1"/>
</dbReference>
<dbReference type="NCBIfam" id="TIGR02142">
    <property type="entry name" value="modC_ABC"/>
    <property type="match status" value="1"/>
</dbReference>
<accession>A0A1H6GNA8</accession>
<evidence type="ECO:0000256" key="9">
    <source>
        <dbReference type="PROSITE-ProRule" id="PRU01213"/>
    </source>
</evidence>
<keyword evidence="6 12" id="KW-0067">ATP-binding</keyword>
<evidence type="ECO:0000256" key="3">
    <source>
        <dbReference type="ARBA" id="ARBA00022505"/>
    </source>
</evidence>
<evidence type="ECO:0000259" key="11">
    <source>
        <dbReference type="PROSITE" id="PS51866"/>
    </source>
</evidence>
<dbReference type="PANTHER" id="PTHR43514">
    <property type="entry name" value="ABC TRANSPORTER I FAMILY MEMBER 10"/>
    <property type="match status" value="1"/>
</dbReference>
<organism evidence="12 13">
    <name type="scientific">Magnetospirillum fulvum</name>
    <name type="common">Rhodospirillum fulvum</name>
    <dbReference type="NCBI Taxonomy" id="1082"/>
    <lineage>
        <taxon>Bacteria</taxon>
        <taxon>Pseudomonadati</taxon>
        <taxon>Pseudomonadota</taxon>
        <taxon>Alphaproteobacteria</taxon>
        <taxon>Rhodospirillales</taxon>
        <taxon>Rhodospirillaceae</taxon>
        <taxon>Magnetospirillum</taxon>
    </lineage>
</organism>
<dbReference type="Pfam" id="PF00005">
    <property type="entry name" value="ABC_tran"/>
    <property type="match status" value="1"/>
</dbReference>
<feature type="domain" description="ABC transporter" evidence="10">
    <location>
        <begin position="1"/>
        <end position="232"/>
    </location>
</feature>
<keyword evidence="1" id="KW-0813">Transport</keyword>
<keyword evidence="7" id="KW-1278">Translocase</keyword>
<reference evidence="13" key="1">
    <citation type="submission" date="2016-10" db="EMBL/GenBank/DDBJ databases">
        <authorList>
            <person name="Varghese N."/>
            <person name="Submissions S."/>
        </authorList>
    </citation>
    <scope>NUCLEOTIDE SEQUENCE [LARGE SCALE GENOMIC DNA]</scope>
    <source>
        <strain evidence="13">DSM 13234</strain>
    </source>
</reference>
<feature type="domain" description="Mop" evidence="11">
    <location>
        <begin position="292"/>
        <end position="358"/>
    </location>
</feature>
<dbReference type="InterPro" id="IPR004606">
    <property type="entry name" value="Mop_domain"/>
</dbReference>
<dbReference type="InterPro" id="IPR008995">
    <property type="entry name" value="Mo/tungstate-bd_C_term_dom"/>
</dbReference>
<dbReference type="AlphaFoldDB" id="A0A1H6GNA8"/>
<keyword evidence="2" id="KW-1003">Cell membrane</keyword>
<dbReference type="PROSITE" id="PS50893">
    <property type="entry name" value="ABC_TRANSPORTER_2"/>
    <property type="match status" value="1"/>
</dbReference>
<dbReference type="Proteomes" id="UP000182983">
    <property type="component" value="Unassembled WGS sequence"/>
</dbReference>
<keyword evidence="4" id="KW-0997">Cell inner membrane</keyword>
<keyword evidence="8" id="KW-0472">Membrane</keyword>
<dbReference type="InterPro" id="IPR027417">
    <property type="entry name" value="P-loop_NTPase"/>
</dbReference>
<evidence type="ECO:0000256" key="5">
    <source>
        <dbReference type="ARBA" id="ARBA00022741"/>
    </source>
</evidence>
<dbReference type="InterPro" id="IPR005116">
    <property type="entry name" value="Transp-assoc_OB_typ1"/>
</dbReference>
<dbReference type="GO" id="GO:0016020">
    <property type="term" value="C:membrane"/>
    <property type="evidence" value="ECO:0007669"/>
    <property type="project" value="InterPro"/>
</dbReference>
<sequence length="372" mass="39391">MLEIDVTRRQGDFSLEMAFTAGAGVTALFGRSGSGKTSLVNMVAGLSRPDCGRIAVDGKVLFDSQAGIDLPPEARRLGYVFQEHRLFPHLSVRDNLCFGMKRLPVAERRVSVDHVVAVLGIAHLLDRRPTGLSGGEKQRVAIGRALLASPRILLMDEPLASLDGGRKNDLLPFIAGLSRQFDIPIVYVSHSMEEVLRLADTLALIDAGRLAAIGPVEDLLSSPAYAGLTGHGEAGSVLAATLCREDSEYGISVLSFPGGELKVGRLALPMGTPVRVRIHAQDVAIALVPPVGLSVRNRLSAQVRSVAPFDGTLVDVMLECGGCSLWSRITAEAQAELSLKPGMAVTALVKSLTIARGDVADRPPGQTESLPG</sequence>
<keyword evidence="5" id="KW-0547">Nucleotide-binding</keyword>
<dbReference type="InterPro" id="IPR003593">
    <property type="entry name" value="AAA+_ATPase"/>
</dbReference>